<comment type="caution">
    <text evidence="2">The sequence shown here is derived from an EMBL/GenBank/DDBJ whole genome shotgun (WGS) entry which is preliminary data.</text>
</comment>
<dbReference type="PANTHER" id="PTHR31607">
    <property type="entry name" value="DUF1216 DOMAIN-CONTAINING PROTEIN-RELATED"/>
    <property type="match status" value="1"/>
</dbReference>
<keyword evidence="1" id="KW-0732">Signal</keyword>
<evidence type="ECO:0000313" key="3">
    <source>
        <dbReference type="Proteomes" id="UP001558713"/>
    </source>
</evidence>
<sequence length="339" mass="37359">MARISLLLSLAFVLALGSLFLSVSGHASPALPRKSSCPKTVSELQTLPFIKITKILNQKERFAPKTAEFKAMFTMCKGYVAYLESLYKFENPIVDVLGIAKTRYALMTKAILAAEASVSGKVDKKTSLKLKKSSADFTKGFLTIKELIVKISAKHQYKADAKLNASESKKLDNALIKFKNSINDFLNVVNNLEKKKMKKLGHHARALKEDHQKSDRVRKFFESFYNKFGGKTHGRELSEVDANAYVGADIKGFGAFYEKFSHFFGGYLGGKPNEPHGRQLYTGGAEASGKVKDSLEAFLNAGYGGKVQFDAAGKMKATGGDGFRSLNRAQYKRFASTEA</sequence>
<gene>
    <name evidence="2" type="ORF">V5N11_011321</name>
</gene>
<accession>A0ABD1AF68</accession>
<keyword evidence="3" id="KW-1185">Reference proteome</keyword>
<organism evidence="2 3">
    <name type="scientific">Cardamine amara subsp. amara</name>
    <dbReference type="NCBI Taxonomy" id="228776"/>
    <lineage>
        <taxon>Eukaryota</taxon>
        <taxon>Viridiplantae</taxon>
        <taxon>Streptophyta</taxon>
        <taxon>Embryophyta</taxon>
        <taxon>Tracheophyta</taxon>
        <taxon>Spermatophyta</taxon>
        <taxon>Magnoliopsida</taxon>
        <taxon>eudicotyledons</taxon>
        <taxon>Gunneridae</taxon>
        <taxon>Pentapetalae</taxon>
        <taxon>rosids</taxon>
        <taxon>malvids</taxon>
        <taxon>Brassicales</taxon>
        <taxon>Brassicaceae</taxon>
        <taxon>Cardamineae</taxon>
        <taxon>Cardamine</taxon>
    </lineage>
</organism>
<dbReference type="EMBL" id="JBANAX010000520">
    <property type="protein sequence ID" value="KAL1205422.1"/>
    <property type="molecule type" value="Genomic_DNA"/>
</dbReference>
<feature type="chain" id="PRO_5044816006" evidence="1">
    <location>
        <begin position="26"/>
        <end position="339"/>
    </location>
</feature>
<proteinExistence type="predicted"/>
<protein>
    <submittedName>
        <fullName evidence="2">Uncharacterized protein</fullName>
    </submittedName>
</protein>
<reference evidence="2 3" key="1">
    <citation type="submission" date="2024-04" db="EMBL/GenBank/DDBJ databases">
        <title>Genome assembly C_amara_ONT_v2.</title>
        <authorList>
            <person name="Yant L."/>
            <person name="Moore C."/>
            <person name="Slenker M."/>
        </authorList>
    </citation>
    <scope>NUCLEOTIDE SEQUENCE [LARGE SCALE GENOMIC DNA]</scope>
    <source>
        <tissue evidence="2">Leaf</tissue>
    </source>
</reference>
<feature type="signal peptide" evidence="1">
    <location>
        <begin position="1"/>
        <end position="25"/>
    </location>
</feature>
<dbReference type="AlphaFoldDB" id="A0ABD1AF68"/>
<name>A0ABD1AF68_CARAN</name>
<evidence type="ECO:0000256" key="1">
    <source>
        <dbReference type="SAM" id="SignalP"/>
    </source>
</evidence>
<dbReference type="Proteomes" id="UP001558713">
    <property type="component" value="Unassembled WGS sequence"/>
</dbReference>
<evidence type="ECO:0000313" key="2">
    <source>
        <dbReference type="EMBL" id="KAL1205422.1"/>
    </source>
</evidence>
<dbReference type="PANTHER" id="PTHR31607:SF35">
    <property type="entry name" value="TRANSMEMBRANE PROTEIN"/>
    <property type="match status" value="1"/>
</dbReference>